<dbReference type="AlphaFoldDB" id="E8KEJ3"/>
<sequence>MPVIELQQYYKMWYVPNNMQLLLVGDIQPNEAEKLIREYFADLPRKTLPIRDKDYYEPKLTKQIKVDRLGDAQNSNSQVNYLWRFDDSASQAQTEMGFAQHLIDQLALNSLSQRFREEKNQLPTALSSLSARKIPVGKTTSALVFSANVEKQSHRIGAKYLIEQAERLKHYLVTQTELDKQKEKILLQLENDKLNQQNFTFEDWVQTMISTLLSDKRYYSQDQIEKMTKEEIAKIGLAEVNQRIQHWLNAPDQILQYMPPLNVEIPPILPVEVQQWWLAAKQADLTVPPESAKEKMTLPPLKQAGSIVKEQRFPDQHTVRWTLSNGDIVVWLKSPLAKNKTYFVAQSQAGSNAPIIQDWKGKLAIQLIGNNAPLNWTRNQMVEWKENHHIPLVIRQSFDKLNILSTVENDKFSDLLRFYYAQQKETTIKEEFERTKTDMIHRIELQAHSDEFKRNLAWETFVYGHPINPQPIVQQVEKLTEAELMQQWQALSNVPVTYFIVNDMEESKVWSLLVQNLTPIEKGKAISSKPLKVLAGNAEEKFAMNPEPKDNVYIAWFTQDNWEAKKALMVEFASSIASEKLSQKMRDETLGIYSKRFKSRLQGETNRIQTTLTFSSNPEITEKLIEIAKQVLIDLPKSITSEEFATVKRYFYQTEESQQQSAEAWLERLIYSENHFHTPQYLTEIKPLVEIITLDEVREVAKYLYNSENQRVFITTPKK</sequence>
<dbReference type="PANTHER" id="PTHR43690">
    <property type="entry name" value="NARDILYSIN"/>
    <property type="match status" value="1"/>
</dbReference>
<dbReference type="Pfam" id="PF05193">
    <property type="entry name" value="Peptidase_M16_C"/>
    <property type="match status" value="2"/>
</dbReference>
<dbReference type="InterPro" id="IPR007863">
    <property type="entry name" value="Peptidase_M16_C"/>
</dbReference>
<evidence type="ECO:0000313" key="3">
    <source>
        <dbReference type="Proteomes" id="UP000005467"/>
    </source>
</evidence>
<organism evidence="2 3">
    <name type="scientific">Actinobacillus ureae ATCC 25976</name>
    <dbReference type="NCBI Taxonomy" id="887324"/>
    <lineage>
        <taxon>Bacteria</taxon>
        <taxon>Pseudomonadati</taxon>
        <taxon>Pseudomonadota</taxon>
        <taxon>Gammaproteobacteria</taxon>
        <taxon>Pasteurellales</taxon>
        <taxon>Pasteurellaceae</taxon>
        <taxon>Actinobacillus</taxon>
    </lineage>
</organism>
<feature type="domain" description="Peptidase M16 C-terminal" evidence="1">
    <location>
        <begin position="5"/>
        <end position="184"/>
    </location>
</feature>
<gene>
    <name evidence="2" type="ORF">HMPREF0027_0260</name>
</gene>
<dbReference type="HOGENOM" id="CLU_384337_0_0_6"/>
<dbReference type="GO" id="GO:0046872">
    <property type="term" value="F:metal ion binding"/>
    <property type="evidence" value="ECO:0007669"/>
    <property type="project" value="InterPro"/>
</dbReference>
<dbReference type="PANTHER" id="PTHR43690:SF17">
    <property type="entry name" value="PROTEIN YHJJ"/>
    <property type="match status" value="1"/>
</dbReference>
<dbReference type="EC" id="3.4.24.-" evidence="2"/>
<comment type="caution">
    <text evidence="2">The sequence shown here is derived from an EMBL/GenBank/DDBJ whole genome shotgun (WGS) entry which is preliminary data.</text>
</comment>
<evidence type="ECO:0000259" key="1">
    <source>
        <dbReference type="Pfam" id="PF05193"/>
    </source>
</evidence>
<protein>
    <submittedName>
        <fullName evidence="2">Peptidase M16 inactive domain protein</fullName>
        <ecNumber evidence="2">3.4.24.-</ecNumber>
    </submittedName>
</protein>
<keyword evidence="3" id="KW-1185">Reference proteome</keyword>
<name>E8KEJ3_9PAST</name>
<reference evidence="2 3" key="1">
    <citation type="submission" date="2011-01" db="EMBL/GenBank/DDBJ databases">
        <authorList>
            <person name="Muzny D."/>
            <person name="Qin X."/>
            <person name="Deng J."/>
            <person name="Jiang H."/>
            <person name="Liu Y."/>
            <person name="Qu J."/>
            <person name="Song X.-Z."/>
            <person name="Zhang L."/>
            <person name="Thornton R."/>
            <person name="Coyle M."/>
            <person name="Francisco L."/>
            <person name="Jackson L."/>
            <person name="Javaid M."/>
            <person name="Korchina V."/>
            <person name="Kovar C."/>
            <person name="Mata R."/>
            <person name="Mathew T."/>
            <person name="Ngo R."/>
            <person name="Nguyen L."/>
            <person name="Nguyen N."/>
            <person name="Okwuonu G."/>
            <person name="Ongeri F."/>
            <person name="Pham C."/>
            <person name="Simmons D."/>
            <person name="Wilczek-Boney K."/>
            <person name="Hale W."/>
            <person name="Jakkamsetti A."/>
            <person name="Pham P."/>
            <person name="Ruth R."/>
            <person name="San Lucas F."/>
            <person name="Warren J."/>
            <person name="Zhang J."/>
            <person name="Zhao Z."/>
            <person name="Zhou C."/>
            <person name="Zhu D."/>
            <person name="Lee S."/>
            <person name="Bess C."/>
            <person name="Blankenburg K."/>
            <person name="Forbes L."/>
            <person name="Fu Q."/>
            <person name="Gubbala S."/>
            <person name="Hirani K."/>
            <person name="Jayaseelan J.C."/>
            <person name="Lara F."/>
            <person name="Munidasa M."/>
            <person name="Palculict T."/>
            <person name="Patil S."/>
            <person name="Pu L.-L."/>
            <person name="Saada N."/>
            <person name="Tang L."/>
            <person name="Weissenberger G."/>
            <person name="Zhu Y."/>
            <person name="Hemphill L."/>
            <person name="Shang Y."/>
            <person name="Youmans B."/>
            <person name="Ayvaz T."/>
            <person name="Ross M."/>
            <person name="Santibanez J."/>
            <person name="Aqrawi P."/>
            <person name="Gross S."/>
            <person name="Joshi V."/>
            <person name="Fowler G."/>
            <person name="Nazareth L."/>
            <person name="Reid J."/>
            <person name="Worley K."/>
            <person name="Petrosino J."/>
            <person name="Highlander S."/>
            <person name="Gibbs R."/>
        </authorList>
    </citation>
    <scope>NUCLEOTIDE SEQUENCE [LARGE SCALE GENOMIC DNA]</scope>
    <source>
        <strain evidence="2 3">ATCC 25976</strain>
    </source>
</reference>
<dbReference type="InterPro" id="IPR011249">
    <property type="entry name" value="Metalloenz_LuxS/M16"/>
</dbReference>
<proteinExistence type="predicted"/>
<accession>E8KEJ3</accession>
<dbReference type="SUPFAM" id="SSF63411">
    <property type="entry name" value="LuxS/MPP-like metallohydrolase"/>
    <property type="match status" value="4"/>
</dbReference>
<dbReference type="InterPro" id="IPR050626">
    <property type="entry name" value="Peptidase_M16"/>
</dbReference>
<dbReference type="EMBL" id="AEVG01000018">
    <property type="protein sequence ID" value="EFX92685.1"/>
    <property type="molecule type" value="Genomic_DNA"/>
</dbReference>
<dbReference type="RefSeq" id="WP_005621432.1">
    <property type="nucleotide sequence ID" value="NZ_GL831080.1"/>
</dbReference>
<feature type="domain" description="Peptidase M16 C-terminal" evidence="1">
    <location>
        <begin position="496"/>
        <end position="649"/>
    </location>
</feature>
<keyword evidence="2" id="KW-0378">Hydrolase</keyword>
<dbReference type="GO" id="GO:0016787">
    <property type="term" value="F:hydrolase activity"/>
    <property type="evidence" value="ECO:0007669"/>
    <property type="project" value="UniProtKB-KW"/>
</dbReference>
<evidence type="ECO:0000313" key="2">
    <source>
        <dbReference type="EMBL" id="EFX92685.1"/>
    </source>
</evidence>
<dbReference type="Gene3D" id="3.30.830.10">
    <property type="entry name" value="Metalloenzyme, LuxS/M16 peptidase-like"/>
    <property type="match status" value="3"/>
</dbReference>
<dbReference type="Proteomes" id="UP000005467">
    <property type="component" value="Unassembled WGS sequence"/>
</dbReference>